<organism evidence="1 2">
    <name type="scientific">Hypoxylon rubiginosum</name>
    <dbReference type="NCBI Taxonomy" id="110542"/>
    <lineage>
        <taxon>Eukaryota</taxon>
        <taxon>Fungi</taxon>
        <taxon>Dikarya</taxon>
        <taxon>Ascomycota</taxon>
        <taxon>Pezizomycotina</taxon>
        <taxon>Sordariomycetes</taxon>
        <taxon>Xylariomycetidae</taxon>
        <taxon>Xylariales</taxon>
        <taxon>Hypoxylaceae</taxon>
        <taxon>Hypoxylon</taxon>
    </lineage>
</organism>
<gene>
    <name evidence="1" type="ORF">F4821DRAFT_281218</name>
</gene>
<proteinExistence type="predicted"/>
<keyword evidence="2" id="KW-1185">Reference proteome</keyword>
<evidence type="ECO:0000313" key="2">
    <source>
        <dbReference type="Proteomes" id="UP001497680"/>
    </source>
</evidence>
<dbReference type="Proteomes" id="UP001497680">
    <property type="component" value="Unassembled WGS sequence"/>
</dbReference>
<evidence type="ECO:0000313" key="1">
    <source>
        <dbReference type="EMBL" id="KAI6091293.1"/>
    </source>
</evidence>
<dbReference type="EMBL" id="MU394287">
    <property type="protein sequence ID" value="KAI6091293.1"/>
    <property type="molecule type" value="Genomic_DNA"/>
</dbReference>
<reference evidence="1 2" key="1">
    <citation type="journal article" date="2022" name="New Phytol.">
        <title>Ecological generalism drives hyperdiversity of secondary metabolite gene clusters in xylarialean endophytes.</title>
        <authorList>
            <person name="Franco M.E.E."/>
            <person name="Wisecaver J.H."/>
            <person name="Arnold A.E."/>
            <person name="Ju Y.M."/>
            <person name="Slot J.C."/>
            <person name="Ahrendt S."/>
            <person name="Moore L.P."/>
            <person name="Eastman K.E."/>
            <person name="Scott K."/>
            <person name="Konkel Z."/>
            <person name="Mondo S.J."/>
            <person name="Kuo A."/>
            <person name="Hayes R.D."/>
            <person name="Haridas S."/>
            <person name="Andreopoulos B."/>
            <person name="Riley R."/>
            <person name="LaButti K."/>
            <person name="Pangilinan J."/>
            <person name="Lipzen A."/>
            <person name="Amirebrahimi M."/>
            <person name="Yan J."/>
            <person name="Adam C."/>
            <person name="Keymanesh K."/>
            <person name="Ng V."/>
            <person name="Louie K."/>
            <person name="Northen T."/>
            <person name="Drula E."/>
            <person name="Henrissat B."/>
            <person name="Hsieh H.M."/>
            <person name="Youens-Clark K."/>
            <person name="Lutzoni F."/>
            <person name="Miadlikowska J."/>
            <person name="Eastwood D.C."/>
            <person name="Hamelin R.C."/>
            <person name="Grigoriev I.V."/>
            <person name="U'Ren J.M."/>
        </authorList>
    </citation>
    <scope>NUCLEOTIDE SEQUENCE [LARGE SCALE GENOMIC DNA]</scope>
    <source>
        <strain evidence="1 2">ER1909</strain>
    </source>
</reference>
<sequence length="528" mass="59764">MNDPMGATPRFAAELRSPSLSKDASVFHLESLPQELQLAVLNILCDEGDWPSLLHLRQASKKWLHMTTPRLSISVGFGQVEKYQNERVFGTKAIYEYDDMDDKGIISSPISRICVKLAQPFCRPDFFKTLPTQALMKKASASTKLEDNEGTRMRLRQQLDRFEHVLPSDLRGNILRILLMSRSQLKHSLRGFFQQHRSINQVVRGALSDARLAMILALCTDLERLEQPEPSIFREGFGLLSKQVVQHASQHARTPAKDGEARLLAKLKYAEFYSIEVPDVLNALSLPCIEELRVNNLKDDDPKGARLLEDMPLNQNPVQLTINAAHNQLSEWGLTRILAACPKVRTLFLDAPQSLTRPVCYGDPLAKYGKHLEFLWINTQEEGSSHAAGSHEANKLLHALQAMRNLRTLVISRGNINSAKALGSALPSSLRELMIIGHNDPEVIKKKRRRVNSFGEKTGEEDEEGEGEESWTDRDSFYKLLDHPHLTNLERVEVVSTYTALRTPFWMDVVFYCMEVKQLPPVSRGALW</sequence>
<accession>A0ACC0DFJ2</accession>
<protein>
    <submittedName>
        <fullName evidence="1">Uncharacterized protein</fullName>
    </submittedName>
</protein>
<comment type="caution">
    <text evidence="1">The sequence shown here is derived from an EMBL/GenBank/DDBJ whole genome shotgun (WGS) entry which is preliminary data.</text>
</comment>
<name>A0ACC0DFJ2_9PEZI</name>